<proteinExistence type="predicted"/>
<keyword evidence="3" id="KW-1185">Reference proteome</keyword>
<dbReference type="GeneTree" id="ENSGT00940000161627"/>
<reference evidence="2" key="2">
    <citation type="submission" date="2025-08" db="UniProtKB">
        <authorList>
            <consortium name="Ensembl"/>
        </authorList>
    </citation>
    <scope>IDENTIFICATION</scope>
</reference>
<sequence length="114" mass="13296">EVSHHQSYCCSLKLICTFWGCVYNFSFDSDFQNFYCGIIFFFLFFYFLFLRQSFALVTQAGVQWRDLGSPQPLPPGFRQFSCLSLLSSWDYRHAPPCPANFFFSIFSRDGVSPC</sequence>
<dbReference type="PANTHER" id="PTHR46254:SF11">
    <property type="entry name" value="SECRETED PROTEIN"/>
    <property type="match status" value="1"/>
</dbReference>
<dbReference type="Proteomes" id="UP000008225">
    <property type="component" value="Chromosome 6"/>
</dbReference>
<dbReference type="AlphaFoldDB" id="A0A8I3X0R2"/>
<keyword evidence="1" id="KW-0812">Transmembrane</keyword>
<keyword evidence="1" id="KW-0472">Membrane</keyword>
<keyword evidence="1" id="KW-1133">Transmembrane helix</keyword>
<dbReference type="Ensembl" id="ENSCJAT00000124322.1">
    <property type="protein sequence ID" value="ENSCJAP00000083931.1"/>
    <property type="gene ID" value="ENSCJAG00000071099.1"/>
</dbReference>
<reference evidence="2 3" key="1">
    <citation type="submission" date="2009-03" db="EMBL/GenBank/DDBJ databases">
        <authorList>
            <person name="Warren W."/>
            <person name="Ye L."/>
            <person name="Minx P."/>
            <person name="Worley K."/>
            <person name="Gibbs R."/>
            <person name="Wilson R.K."/>
        </authorList>
    </citation>
    <scope>NUCLEOTIDE SEQUENCE [LARGE SCALE GENOMIC DNA]</scope>
</reference>
<dbReference type="PANTHER" id="PTHR46254">
    <property type="entry name" value="PROTEIN GVQW1-RELATED"/>
    <property type="match status" value="1"/>
</dbReference>
<feature type="transmembrane region" description="Helical" evidence="1">
    <location>
        <begin position="32"/>
        <end position="50"/>
    </location>
</feature>
<organism evidence="2 3">
    <name type="scientific">Callithrix jacchus</name>
    <name type="common">White-tufted-ear marmoset</name>
    <name type="synonym">Simia Jacchus</name>
    <dbReference type="NCBI Taxonomy" id="9483"/>
    <lineage>
        <taxon>Eukaryota</taxon>
        <taxon>Metazoa</taxon>
        <taxon>Chordata</taxon>
        <taxon>Craniata</taxon>
        <taxon>Vertebrata</taxon>
        <taxon>Euteleostomi</taxon>
        <taxon>Mammalia</taxon>
        <taxon>Eutheria</taxon>
        <taxon>Euarchontoglires</taxon>
        <taxon>Primates</taxon>
        <taxon>Haplorrhini</taxon>
        <taxon>Platyrrhini</taxon>
        <taxon>Cebidae</taxon>
        <taxon>Callitrichinae</taxon>
        <taxon>Callithrix</taxon>
        <taxon>Callithrix</taxon>
    </lineage>
</organism>
<accession>A0A8I3X0R2</accession>
<protein>
    <submittedName>
        <fullName evidence="2">Uncharacterized protein</fullName>
    </submittedName>
</protein>
<reference evidence="2" key="3">
    <citation type="submission" date="2025-09" db="UniProtKB">
        <authorList>
            <consortium name="Ensembl"/>
        </authorList>
    </citation>
    <scope>IDENTIFICATION</scope>
</reference>
<evidence type="ECO:0000256" key="1">
    <source>
        <dbReference type="SAM" id="Phobius"/>
    </source>
</evidence>
<name>A0A8I3X0R2_CALJA</name>
<evidence type="ECO:0000313" key="3">
    <source>
        <dbReference type="Proteomes" id="UP000008225"/>
    </source>
</evidence>
<evidence type="ECO:0000313" key="2">
    <source>
        <dbReference type="Ensembl" id="ENSCJAP00000083931.1"/>
    </source>
</evidence>